<proteinExistence type="inferred from homology"/>
<dbReference type="PANTHER" id="PTHR42996:SF1">
    <property type="entry name" value="PHOSPHATE-BINDING PROTEIN PSTS"/>
    <property type="match status" value="1"/>
</dbReference>
<comment type="subunit">
    <text evidence="3 7">The complex is composed of two ATP-binding proteins (PstB), two transmembrane proteins (PstC and PstA) and a solute-binding protein (PstS).</text>
</comment>
<dbReference type="PANTHER" id="PTHR42996">
    <property type="entry name" value="PHOSPHATE-BINDING PROTEIN PSTS"/>
    <property type="match status" value="1"/>
</dbReference>
<dbReference type="AlphaFoldDB" id="A0A965LKX7"/>
<feature type="domain" description="PBP" evidence="9">
    <location>
        <begin position="29"/>
        <end position="298"/>
    </location>
</feature>
<comment type="caution">
    <text evidence="10">The sequence shown here is derived from an EMBL/GenBank/DDBJ whole genome shotgun (WGS) entry which is preliminary data.</text>
</comment>
<evidence type="ECO:0000313" key="10">
    <source>
        <dbReference type="EMBL" id="NBR94118.1"/>
    </source>
</evidence>
<evidence type="ECO:0000256" key="6">
    <source>
        <dbReference type="ARBA" id="ARBA00022592"/>
    </source>
</evidence>
<evidence type="ECO:0000313" key="11">
    <source>
        <dbReference type="Proteomes" id="UP000740727"/>
    </source>
</evidence>
<dbReference type="SUPFAM" id="SSF53850">
    <property type="entry name" value="Periplasmic binding protein-like II"/>
    <property type="match status" value="1"/>
</dbReference>
<evidence type="ECO:0000256" key="7">
    <source>
        <dbReference type="PIRNR" id="PIRNR002756"/>
    </source>
</evidence>
<dbReference type="InterPro" id="IPR050962">
    <property type="entry name" value="Phosphate-bind_PstS"/>
</dbReference>
<evidence type="ECO:0000256" key="8">
    <source>
        <dbReference type="SAM" id="SignalP"/>
    </source>
</evidence>
<accession>A0A965LKX7</accession>
<dbReference type="CDD" id="cd13565">
    <property type="entry name" value="PBP2_PstS"/>
    <property type="match status" value="1"/>
</dbReference>
<name>A0A965LKX7_9PROT</name>
<protein>
    <recommendedName>
        <fullName evidence="4 7">Phosphate-binding protein PstS</fullName>
    </recommendedName>
</protein>
<feature type="signal peptide" evidence="8">
    <location>
        <begin position="1"/>
        <end position="34"/>
    </location>
</feature>
<evidence type="ECO:0000256" key="4">
    <source>
        <dbReference type="ARBA" id="ARBA00021889"/>
    </source>
</evidence>
<organism evidence="10 11">
    <name type="scientific">Candidatus Fonsibacter lacus</name>
    <dbReference type="NCBI Taxonomy" id="2576439"/>
    <lineage>
        <taxon>Bacteria</taxon>
        <taxon>Pseudomonadati</taxon>
        <taxon>Pseudomonadota</taxon>
        <taxon>Alphaproteobacteria</taxon>
        <taxon>Candidatus Pelagibacterales</taxon>
        <taxon>Candidatus Pelagibacterales incertae sedis</taxon>
        <taxon>Candidatus Fonsibacter</taxon>
    </lineage>
</organism>
<dbReference type="Proteomes" id="UP000740727">
    <property type="component" value="Unassembled WGS sequence"/>
</dbReference>
<dbReference type="InterPro" id="IPR024370">
    <property type="entry name" value="PBP_domain"/>
</dbReference>
<keyword evidence="6 7" id="KW-0592">Phosphate transport</keyword>
<dbReference type="EMBL" id="RFXN01000059">
    <property type="protein sequence ID" value="NBR94118.1"/>
    <property type="molecule type" value="Genomic_DNA"/>
</dbReference>
<dbReference type="PIRSF" id="PIRSF002756">
    <property type="entry name" value="PstS"/>
    <property type="match status" value="1"/>
</dbReference>
<dbReference type="GO" id="GO:0035435">
    <property type="term" value="P:phosphate ion transmembrane transport"/>
    <property type="evidence" value="ECO:0007669"/>
    <property type="project" value="InterPro"/>
</dbReference>
<evidence type="ECO:0000256" key="3">
    <source>
        <dbReference type="ARBA" id="ARBA00011529"/>
    </source>
</evidence>
<comment type="function">
    <text evidence="1 7">Part of the ABC transporter complex PstSACB involved in phosphate import.</text>
</comment>
<dbReference type="GO" id="GO:0043190">
    <property type="term" value="C:ATP-binding cassette (ABC) transporter complex"/>
    <property type="evidence" value="ECO:0007669"/>
    <property type="project" value="InterPro"/>
</dbReference>
<dbReference type="GO" id="GO:0042301">
    <property type="term" value="F:phosphate ion binding"/>
    <property type="evidence" value="ECO:0007669"/>
    <property type="project" value="InterPro"/>
</dbReference>
<dbReference type="Gene3D" id="3.40.190.10">
    <property type="entry name" value="Periplasmic binding protein-like II"/>
    <property type="match status" value="2"/>
</dbReference>
<comment type="similarity">
    <text evidence="2 7">Belongs to the PstS family.</text>
</comment>
<reference evidence="10" key="1">
    <citation type="submission" date="2018-10" db="EMBL/GenBank/DDBJ databases">
        <title>Iterative Subtractive Binning of Freshwater Chronoseries Metagenomes Recovers Nearly Complete Genomes from over Four Hundred Novel Species.</title>
        <authorList>
            <person name="Rodriguez-R L.M."/>
            <person name="Tsementzi D."/>
            <person name="Luo C."/>
            <person name="Konstantinidis K.T."/>
        </authorList>
    </citation>
    <scope>NUCLEOTIDE SEQUENCE</scope>
    <source>
        <strain evidence="10">WB5_2A_028</strain>
    </source>
</reference>
<keyword evidence="8" id="KW-0732">Signal</keyword>
<evidence type="ECO:0000256" key="2">
    <source>
        <dbReference type="ARBA" id="ARBA00008725"/>
    </source>
</evidence>
<feature type="chain" id="PRO_5036778449" description="Phosphate-binding protein PstS" evidence="8">
    <location>
        <begin position="35"/>
        <end position="347"/>
    </location>
</feature>
<gene>
    <name evidence="10" type="ORF">EBT44_04695</name>
</gene>
<evidence type="ECO:0000256" key="1">
    <source>
        <dbReference type="ARBA" id="ARBA00002841"/>
    </source>
</evidence>
<keyword evidence="5 7" id="KW-0813">Transport</keyword>
<dbReference type="InterPro" id="IPR005673">
    <property type="entry name" value="ABC_phos-bd_PstS"/>
</dbReference>
<evidence type="ECO:0000259" key="9">
    <source>
        <dbReference type="Pfam" id="PF12849"/>
    </source>
</evidence>
<sequence length="347" mass="35880">MKSTKGHSMRLRQTLITITAAMGLIFATTTAASAADLTGSGSSFAFKYIQACKASSGHNVTYSSTGSGTGRNNFNDGTTDFGASDAASALSKATGKYLYIPIVGGPVSILYNVPEVTTQLKLDAPTLAKILRGSITRWDDGAIVALNAGAKLPAKPIIVVYRSASSGTTENMTDYLNKVAPTEWPKVKSSTFTSATPALPRGAKGAANSQVLVSTVKSTKYALGYADLSDAISSKVPFAAMKNENGEFISPTPEAAAKFLGEFSAADPLTGVALDFTKKIAGAYNMSLFTYAIAPKAGGMKSGTNVPAVKELVNHLLTKCTAGTALGYSQISGNLLTAAKALVEQIS</sequence>
<dbReference type="Pfam" id="PF12849">
    <property type="entry name" value="PBP_like_2"/>
    <property type="match status" value="1"/>
</dbReference>
<evidence type="ECO:0000256" key="5">
    <source>
        <dbReference type="ARBA" id="ARBA00022448"/>
    </source>
</evidence>